<evidence type="ECO:0000313" key="8">
    <source>
        <dbReference type="Proteomes" id="UP001176940"/>
    </source>
</evidence>
<evidence type="ECO:0000256" key="2">
    <source>
        <dbReference type="ARBA" id="ARBA00022517"/>
    </source>
</evidence>
<dbReference type="PROSITE" id="PS50833">
    <property type="entry name" value="BRIX"/>
    <property type="match status" value="1"/>
</dbReference>
<keyword evidence="8" id="KW-1185">Reference proteome</keyword>
<evidence type="ECO:0000256" key="1">
    <source>
        <dbReference type="ARBA" id="ARBA00004604"/>
    </source>
</evidence>
<evidence type="ECO:0000259" key="6">
    <source>
        <dbReference type="PROSITE" id="PS50833"/>
    </source>
</evidence>
<dbReference type="Gene3D" id="3.40.50.10480">
    <property type="entry name" value="Probable brix-domain ribosomal biogenesis protein"/>
    <property type="match status" value="1"/>
</dbReference>
<evidence type="ECO:0000256" key="4">
    <source>
        <dbReference type="ARBA" id="ARBA00045281"/>
    </source>
</evidence>
<dbReference type="InterPro" id="IPR044281">
    <property type="entry name" value="IMP4/RPF1"/>
</dbReference>
<protein>
    <recommendedName>
        <fullName evidence="6">Brix domain-containing protein</fullName>
    </recommendedName>
</protein>
<keyword evidence="2" id="KW-0690">Ribosome biogenesis</keyword>
<gene>
    <name evidence="7" type="ORF">RIMI_LOCUS3042618</name>
</gene>
<evidence type="ECO:0000256" key="5">
    <source>
        <dbReference type="ARBA" id="ARBA00046634"/>
    </source>
</evidence>
<dbReference type="SMART" id="SM00879">
    <property type="entry name" value="Brix"/>
    <property type="match status" value="1"/>
</dbReference>
<dbReference type="PANTHER" id="PTHR22734">
    <property type="entry name" value="U3 SMALL NUCLEOLAR RIBONUCLEOPROTEIN PROTEIN IMP4"/>
    <property type="match status" value="1"/>
</dbReference>
<dbReference type="PANTHER" id="PTHR22734:SF2">
    <property type="entry name" value="U3 SMALL NUCLEOLAR RIBONUCLEOPROTEIN PROTEIN IMP4"/>
    <property type="match status" value="1"/>
</dbReference>
<dbReference type="Proteomes" id="UP001176940">
    <property type="component" value="Unassembled WGS sequence"/>
</dbReference>
<accession>A0ABN9KWY4</accession>
<feature type="domain" description="Brix" evidence="6">
    <location>
        <begin position="125"/>
        <end position="308"/>
    </location>
</feature>
<comment type="subcellular location">
    <subcellularLocation>
        <location evidence="1">Nucleus</location>
        <location evidence="1">Nucleolus</location>
    </subcellularLocation>
</comment>
<comment type="caution">
    <text evidence="7">The sequence shown here is derived from an EMBL/GenBank/DDBJ whole genome shotgun (WGS) entry which is preliminary data.</text>
</comment>
<evidence type="ECO:0000256" key="3">
    <source>
        <dbReference type="ARBA" id="ARBA00022552"/>
    </source>
</evidence>
<name>A0ABN9KWY4_9NEOB</name>
<reference evidence="7" key="1">
    <citation type="submission" date="2023-07" db="EMBL/GenBank/DDBJ databases">
        <authorList>
            <person name="Stuckert A."/>
        </authorList>
    </citation>
    <scope>NUCLEOTIDE SEQUENCE</scope>
</reference>
<dbReference type="EMBL" id="CAUEEQ010004447">
    <property type="protein sequence ID" value="CAJ0927438.1"/>
    <property type="molecule type" value="Genomic_DNA"/>
</dbReference>
<dbReference type="SUPFAM" id="SSF52954">
    <property type="entry name" value="Class II aaRS ABD-related"/>
    <property type="match status" value="1"/>
</dbReference>
<proteinExistence type="predicted"/>
<evidence type="ECO:0000313" key="7">
    <source>
        <dbReference type="EMBL" id="CAJ0927438.1"/>
    </source>
</evidence>
<sequence>MHKHFSRLTVEERTDSGDIFELEATGGGKSLDVRFEGQGRVKGYSEAADFREARLRREYLYRKAQEAKQHSIEDKKQRLKRALEENRLIPTEIRREALTLQKQLEFDDEGGEGVSSHVDDEYKWGRCGRSEGHDHNIKGPKFTTENELKLVFPNAQRMNRGKHEMGALVRACKANDVTDLVIVHEHRGMPDGLIVCHLPFGPTAYFTLCNVVMRHDIPDLGTMSEAYPHLVFHNFTSRLGQRVSSIMKYLFPVPKDESRRVITFANQEDYISFRHHVYKKTDHRNIELSEVGPRFEMKLYMIKLGTLENEGTAEVEWRWHPYTNTAKKRKYLSNE</sequence>
<comment type="subunit">
    <text evidence="5">Part of the small subunit (SSU) processome, composed of more than 70 proteins and the RNA chaperone small nucleolar RNA (snoRNA) U3. Component of a heterotrimeric complex containing IMP3, IMP4 and MPHOSPH10. Interacts with MPHOSPH10.</text>
</comment>
<organism evidence="7 8">
    <name type="scientific">Ranitomeya imitator</name>
    <name type="common">mimic poison frog</name>
    <dbReference type="NCBI Taxonomy" id="111125"/>
    <lineage>
        <taxon>Eukaryota</taxon>
        <taxon>Metazoa</taxon>
        <taxon>Chordata</taxon>
        <taxon>Craniata</taxon>
        <taxon>Vertebrata</taxon>
        <taxon>Euteleostomi</taxon>
        <taxon>Amphibia</taxon>
        <taxon>Batrachia</taxon>
        <taxon>Anura</taxon>
        <taxon>Neobatrachia</taxon>
        <taxon>Hyloidea</taxon>
        <taxon>Dendrobatidae</taxon>
        <taxon>Dendrobatinae</taxon>
        <taxon>Ranitomeya</taxon>
    </lineage>
</organism>
<dbReference type="InterPro" id="IPR007109">
    <property type="entry name" value="Brix"/>
</dbReference>
<dbReference type="Pfam" id="PF04427">
    <property type="entry name" value="Brix"/>
    <property type="match status" value="1"/>
</dbReference>
<keyword evidence="3" id="KW-0698">rRNA processing</keyword>
<comment type="function">
    <text evidence="4">Component of the 60-80S U3 small nucleolar ribonucleoprotein (U3 snoRNP). Required for the early cleavages during pre-18S ribosomal RNA processing. Part of the small subunit (SSU) processome, first precursor of the small eukaryotic ribosomal subunit. During the assembly of the SSU processome in the nucleolus, many ribosome biogenesis factors, an RNA chaperone and ribosomal proteins associate with the nascent pre-rRNA and work in concert to generate RNA folding, modifications, rearrangements and cleavage as well as targeted degradation of pre-ribosomal RNA by the RNA exosome.</text>
</comment>